<name>A0A419V0C6_9BACL</name>
<keyword evidence="4" id="KW-0472">Membrane</keyword>
<evidence type="ECO:0000256" key="2">
    <source>
        <dbReference type="ARBA" id="ARBA00022676"/>
    </source>
</evidence>
<dbReference type="Proteomes" id="UP000285120">
    <property type="component" value="Unassembled WGS sequence"/>
</dbReference>
<dbReference type="PANTHER" id="PTHR43630">
    <property type="entry name" value="POLY-BETA-1,6-N-ACETYL-D-GLUCOSAMINE SYNTHASE"/>
    <property type="match status" value="1"/>
</dbReference>
<protein>
    <submittedName>
        <fullName evidence="5">Cellulose synthase/poly-beta-1,6-N-acetylglucosamine synthase-like glycosyltransferase</fullName>
    </submittedName>
</protein>
<keyword evidence="4" id="KW-1133">Transmembrane helix</keyword>
<dbReference type="AlphaFoldDB" id="A0A419V0C6"/>
<dbReference type="RefSeq" id="WP_120193947.1">
    <property type="nucleotide sequence ID" value="NZ_RAPK01000010.1"/>
</dbReference>
<feature type="transmembrane region" description="Helical" evidence="4">
    <location>
        <begin position="327"/>
        <end position="347"/>
    </location>
</feature>
<dbReference type="InterPro" id="IPR029044">
    <property type="entry name" value="Nucleotide-diphossugar_trans"/>
</dbReference>
<comment type="caution">
    <text evidence="5">The sequence shown here is derived from an EMBL/GenBank/DDBJ whole genome shotgun (WGS) entry which is preliminary data.</text>
</comment>
<dbReference type="CDD" id="cd06423">
    <property type="entry name" value="CESA_like"/>
    <property type="match status" value="1"/>
</dbReference>
<keyword evidence="4" id="KW-0812">Transmembrane</keyword>
<dbReference type="Gene3D" id="3.90.550.10">
    <property type="entry name" value="Spore Coat Polysaccharide Biosynthesis Protein SpsA, Chain A"/>
    <property type="match status" value="1"/>
</dbReference>
<feature type="transmembrane region" description="Helical" evidence="4">
    <location>
        <begin position="298"/>
        <end position="320"/>
    </location>
</feature>
<evidence type="ECO:0000256" key="3">
    <source>
        <dbReference type="ARBA" id="ARBA00022679"/>
    </source>
</evidence>
<feature type="transmembrane region" description="Helical" evidence="4">
    <location>
        <begin position="359"/>
        <end position="384"/>
    </location>
</feature>
<proteinExistence type="inferred from homology"/>
<keyword evidence="3 5" id="KW-0808">Transferase</keyword>
<keyword evidence="2" id="KW-0328">Glycosyltransferase</keyword>
<comment type="similarity">
    <text evidence="1">Belongs to the glycosyltransferase 2 family.</text>
</comment>
<dbReference type="PANTHER" id="PTHR43630:SF1">
    <property type="entry name" value="POLY-BETA-1,6-N-ACETYL-D-GLUCOSAMINE SYNTHASE"/>
    <property type="match status" value="1"/>
</dbReference>
<evidence type="ECO:0000313" key="6">
    <source>
        <dbReference type="Proteomes" id="UP000285120"/>
    </source>
</evidence>
<dbReference type="GO" id="GO:0016757">
    <property type="term" value="F:glycosyltransferase activity"/>
    <property type="evidence" value="ECO:0007669"/>
    <property type="project" value="UniProtKB-KW"/>
</dbReference>
<gene>
    <name evidence="5" type="ORF">ATL39_2811</name>
</gene>
<reference evidence="5 6" key="1">
    <citation type="submission" date="2018-09" db="EMBL/GenBank/DDBJ databases">
        <title>Genomic Encyclopedia of Archaeal and Bacterial Type Strains, Phase II (KMG-II): from individual species to whole genera.</title>
        <authorList>
            <person name="Goeker M."/>
        </authorList>
    </citation>
    <scope>NUCLEOTIDE SEQUENCE [LARGE SCALE GENOMIC DNA]</scope>
    <source>
        <strain evidence="5 6">DSM 17008</strain>
    </source>
</reference>
<dbReference type="SUPFAM" id="SSF53448">
    <property type="entry name" value="Nucleotide-diphospho-sugar transferases"/>
    <property type="match status" value="1"/>
</dbReference>
<evidence type="ECO:0000313" key="5">
    <source>
        <dbReference type="EMBL" id="RKD71414.1"/>
    </source>
</evidence>
<organism evidence="5 6">
    <name type="scientific">Sinobaca qinghaiensis</name>
    <dbReference type="NCBI Taxonomy" id="342944"/>
    <lineage>
        <taxon>Bacteria</taxon>
        <taxon>Bacillati</taxon>
        <taxon>Bacillota</taxon>
        <taxon>Bacilli</taxon>
        <taxon>Bacillales</taxon>
        <taxon>Sporolactobacillaceae</taxon>
        <taxon>Sinobaca</taxon>
    </lineage>
</organism>
<keyword evidence="6" id="KW-1185">Reference proteome</keyword>
<sequence>MDIFFITAMTFFWVLLIYYSWLAVGGVIHRRRIYPFEKLDDYPSVSILIPAHNEGVVMQYTLQAMQALEYPGRLQVILLDDNSSDDTEAIGREYSRLFSRIHYVQVPPGEPKGKSRVLNHGLSFIDTEYFLVYDADNQPEPDAVQKLVEAAVQTKKAVGAVGYVKTVNARKNLLTRMIALEFEVFQLLMQSGRWHWWKMGSLAGTNMLLKVSALEELGGYDEYALAEDAELTIRVASKGWRLPVVPEARTWEQEPEQLRIFIRQRTRWLIGNIYLLEKSLKDASFWNRTTLIHSIQHIATYFFFVVVLFVSNVLLILSLFDVVSVSLAVPLLMVWFMSYIVYTSQILSAQVLEKDAGSFQVAVGGIMYFTYAQLFLVLLAKSFFSYFASRIRKRTILWDKTERFKGENS</sequence>
<dbReference type="Pfam" id="PF13641">
    <property type="entry name" value="Glyco_tranf_2_3"/>
    <property type="match status" value="1"/>
</dbReference>
<evidence type="ECO:0000256" key="1">
    <source>
        <dbReference type="ARBA" id="ARBA00006739"/>
    </source>
</evidence>
<dbReference type="OrthoDB" id="9766299at2"/>
<dbReference type="EMBL" id="RAPK01000010">
    <property type="protein sequence ID" value="RKD71414.1"/>
    <property type="molecule type" value="Genomic_DNA"/>
</dbReference>
<evidence type="ECO:0000256" key="4">
    <source>
        <dbReference type="SAM" id="Phobius"/>
    </source>
</evidence>
<accession>A0A419V0C6</accession>